<evidence type="ECO:0000256" key="1">
    <source>
        <dbReference type="SAM" id="Phobius"/>
    </source>
</evidence>
<keyword evidence="1" id="KW-1133">Transmembrane helix</keyword>
<keyword evidence="1" id="KW-0472">Membrane</keyword>
<dbReference type="Pfam" id="PF01551">
    <property type="entry name" value="Peptidase_M23"/>
    <property type="match status" value="1"/>
</dbReference>
<feature type="transmembrane region" description="Helical" evidence="1">
    <location>
        <begin position="12"/>
        <end position="33"/>
    </location>
</feature>
<evidence type="ECO:0000313" key="4">
    <source>
        <dbReference type="Proteomes" id="UP000334820"/>
    </source>
</evidence>
<dbReference type="RefSeq" id="WP_170293258.1">
    <property type="nucleotide sequence ID" value="NZ_BKZV01000003.1"/>
</dbReference>
<dbReference type="AlphaFoldDB" id="A0A5J4KBE4"/>
<sequence length="318" mass="35091">MEPVKFNLISMRLWLLLMGVVYPLGMLILTGYLSSGPLALGPALAALALTWILFIMMWDTLSLYLQYAWLLALLALLLFKQDWLAIALVVGAWLLLEWRVRRNVGQPGLDLASPCPQRLSVGQGGHSRLVNYHGLKAPTQAYALDLSVIDALGRRTSGFSLFPRPLTAYHSFGQPVLSPIDGIVLNCENRLPDQPIGSTDPQRPLGNYVLIRSAARPEVHLLVAHLQQGSVAVRPGQEVRVGDYLGRIGNSGNTSEPHIHLHAERAINGQWQAVPITINGKRLRRNSIIPGRPAPLFPARRSSFVPLPERENRSREAG</sequence>
<dbReference type="Proteomes" id="UP000334820">
    <property type="component" value="Unassembled WGS sequence"/>
</dbReference>
<accession>A0A5J4KBE4</accession>
<comment type="caution">
    <text evidence="3">The sequence shown here is derived from an EMBL/GenBank/DDBJ whole genome shotgun (WGS) entry which is preliminary data.</text>
</comment>
<feature type="domain" description="M23ase beta-sheet core" evidence="2">
    <location>
        <begin position="173"/>
        <end position="264"/>
    </location>
</feature>
<evidence type="ECO:0000259" key="2">
    <source>
        <dbReference type="Pfam" id="PF01551"/>
    </source>
</evidence>
<dbReference type="InterPro" id="IPR050570">
    <property type="entry name" value="Cell_wall_metabolism_enzyme"/>
</dbReference>
<name>A0A5J4KBE4_9CHLR</name>
<reference evidence="3 4" key="1">
    <citation type="journal article" date="2019" name="Int. J. Syst. Evol. Microbiol.">
        <title>Thermogemmatispora aurantia sp. nov. and Thermogemmatispora argillosa sp. nov., within the class Ktedonobacteria, and emended description of the genus Thermogemmatispora.</title>
        <authorList>
            <person name="Zheng Y."/>
            <person name="Wang C.M."/>
            <person name="Sakai Y."/>
            <person name="Abe K."/>
            <person name="Yokota A."/>
            <person name="Yabe S."/>
        </authorList>
    </citation>
    <scope>NUCLEOTIDE SEQUENCE [LARGE SCALE GENOMIC DNA]</scope>
    <source>
        <strain evidence="3 4">A1-2</strain>
    </source>
</reference>
<dbReference type="EMBL" id="BKZV01000003">
    <property type="protein sequence ID" value="GER84000.1"/>
    <property type="molecule type" value="Genomic_DNA"/>
</dbReference>
<dbReference type="PANTHER" id="PTHR21666:SF270">
    <property type="entry name" value="MUREIN HYDROLASE ACTIVATOR ENVC"/>
    <property type="match status" value="1"/>
</dbReference>
<gene>
    <name evidence="3" type="ORF">KTAU_26370</name>
</gene>
<protein>
    <recommendedName>
        <fullName evidence="2">M23ase beta-sheet core domain-containing protein</fullName>
    </recommendedName>
</protein>
<keyword evidence="4" id="KW-1185">Reference proteome</keyword>
<proteinExistence type="predicted"/>
<dbReference type="InterPro" id="IPR016047">
    <property type="entry name" value="M23ase_b-sheet_dom"/>
</dbReference>
<dbReference type="InterPro" id="IPR011055">
    <property type="entry name" value="Dup_hybrid_motif"/>
</dbReference>
<dbReference type="Gene3D" id="2.70.70.10">
    <property type="entry name" value="Glucose Permease (Domain IIA)"/>
    <property type="match status" value="1"/>
</dbReference>
<organism evidence="3 4">
    <name type="scientific">Thermogemmatispora aurantia</name>
    <dbReference type="NCBI Taxonomy" id="2045279"/>
    <lineage>
        <taxon>Bacteria</taxon>
        <taxon>Bacillati</taxon>
        <taxon>Chloroflexota</taxon>
        <taxon>Ktedonobacteria</taxon>
        <taxon>Thermogemmatisporales</taxon>
        <taxon>Thermogemmatisporaceae</taxon>
        <taxon>Thermogemmatispora</taxon>
    </lineage>
</organism>
<feature type="transmembrane region" description="Helical" evidence="1">
    <location>
        <begin position="70"/>
        <end position="96"/>
    </location>
</feature>
<dbReference type="SUPFAM" id="SSF51261">
    <property type="entry name" value="Duplicated hybrid motif"/>
    <property type="match status" value="1"/>
</dbReference>
<feature type="transmembrane region" description="Helical" evidence="1">
    <location>
        <begin position="39"/>
        <end position="58"/>
    </location>
</feature>
<keyword evidence="1" id="KW-0812">Transmembrane</keyword>
<dbReference type="PANTHER" id="PTHR21666">
    <property type="entry name" value="PEPTIDASE-RELATED"/>
    <property type="match status" value="1"/>
</dbReference>
<evidence type="ECO:0000313" key="3">
    <source>
        <dbReference type="EMBL" id="GER84000.1"/>
    </source>
</evidence>
<dbReference type="CDD" id="cd12797">
    <property type="entry name" value="M23_peptidase"/>
    <property type="match status" value="1"/>
</dbReference>
<dbReference type="GO" id="GO:0004222">
    <property type="term" value="F:metalloendopeptidase activity"/>
    <property type="evidence" value="ECO:0007669"/>
    <property type="project" value="TreeGrafter"/>
</dbReference>